<proteinExistence type="predicted"/>
<evidence type="ECO:0000313" key="1">
    <source>
        <dbReference type="EMBL" id="KAF5803295.1"/>
    </source>
</evidence>
<dbReference type="SUPFAM" id="SSF75620">
    <property type="entry name" value="Release factor"/>
    <property type="match status" value="1"/>
</dbReference>
<organism evidence="1 2">
    <name type="scientific">Helianthus annuus</name>
    <name type="common">Common sunflower</name>
    <dbReference type="NCBI Taxonomy" id="4232"/>
    <lineage>
        <taxon>Eukaryota</taxon>
        <taxon>Viridiplantae</taxon>
        <taxon>Streptophyta</taxon>
        <taxon>Embryophyta</taxon>
        <taxon>Tracheophyta</taxon>
        <taxon>Spermatophyta</taxon>
        <taxon>Magnoliopsida</taxon>
        <taxon>eudicotyledons</taxon>
        <taxon>Gunneridae</taxon>
        <taxon>Pentapetalae</taxon>
        <taxon>asterids</taxon>
        <taxon>campanulids</taxon>
        <taxon>Asterales</taxon>
        <taxon>Asteraceae</taxon>
        <taxon>Asteroideae</taxon>
        <taxon>Heliantheae alliance</taxon>
        <taxon>Heliantheae</taxon>
        <taxon>Helianthus</taxon>
    </lineage>
</organism>
<evidence type="ECO:0000313" key="2">
    <source>
        <dbReference type="Proteomes" id="UP000215914"/>
    </source>
</evidence>
<dbReference type="PANTHER" id="PTHR43116">
    <property type="entry name" value="PEPTIDE CHAIN RELEASE FACTOR 2"/>
    <property type="match status" value="1"/>
</dbReference>
<keyword evidence="2" id="KW-1185">Reference proteome</keyword>
<dbReference type="Gene3D" id="1.20.58.410">
    <property type="entry name" value="Release factor"/>
    <property type="match status" value="1"/>
</dbReference>
<reference evidence="1" key="2">
    <citation type="submission" date="2020-06" db="EMBL/GenBank/DDBJ databases">
        <title>Helianthus annuus Genome sequencing and assembly Release 2.</title>
        <authorList>
            <person name="Gouzy J."/>
            <person name="Langlade N."/>
            <person name="Munos S."/>
        </authorList>
    </citation>
    <scope>NUCLEOTIDE SEQUENCE</scope>
    <source>
        <tissue evidence="1">Leaves</tissue>
    </source>
</reference>
<dbReference type="PANTHER" id="PTHR43116:SF3">
    <property type="entry name" value="CLASS I PEPTIDE CHAIN RELEASE FACTOR"/>
    <property type="match status" value="1"/>
</dbReference>
<name>A0A9K3IUV9_HELAN</name>
<dbReference type="Proteomes" id="UP000215914">
    <property type="component" value="Unassembled WGS sequence"/>
</dbReference>
<sequence length="194" mass="21617">MSSIIFRRSHRTSSSILSRYQSFSTLFQSPSDPQSTNKQQNHVSGFESLSKNASGFGSVLNKRLTFSCGSCLISTLPFSSQAAVATTDGLTVDDIVANQRAILDESESDWKSHASAWTKLKVRLEMLSFQMEKPDLWDDPVHAGRISREHGSLMGKMKEVNGLEQELIDHIDMIKLSHEENDPDLESVGPQILF</sequence>
<reference evidence="1" key="1">
    <citation type="journal article" date="2017" name="Nature">
        <title>The sunflower genome provides insights into oil metabolism, flowering and Asterid evolution.</title>
        <authorList>
            <person name="Badouin H."/>
            <person name="Gouzy J."/>
            <person name="Grassa C.J."/>
            <person name="Murat F."/>
            <person name="Staton S.E."/>
            <person name="Cottret L."/>
            <person name="Lelandais-Briere C."/>
            <person name="Owens G.L."/>
            <person name="Carrere S."/>
            <person name="Mayjonade B."/>
            <person name="Legrand L."/>
            <person name="Gill N."/>
            <person name="Kane N.C."/>
            <person name="Bowers J.E."/>
            <person name="Hubner S."/>
            <person name="Bellec A."/>
            <person name="Berard A."/>
            <person name="Berges H."/>
            <person name="Blanchet N."/>
            <person name="Boniface M.C."/>
            <person name="Brunel D."/>
            <person name="Catrice O."/>
            <person name="Chaidir N."/>
            <person name="Claudel C."/>
            <person name="Donnadieu C."/>
            <person name="Faraut T."/>
            <person name="Fievet G."/>
            <person name="Helmstetter N."/>
            <person name="King M."/>
            <person name="Knapp S.J."/>
            <person name="Lai Z."/>
            <person name="Le Paslier M.C."/>
            <person name="Lippi Y."/>
            <person name="Lorenzon L."/>
            <person name="Mandel J.R."/>
            <person name="Marage G."/>
            <person name="Marchand G."/>
            <person name="Marquand E."/>
            <person name="Bret-Mestries E."/>
            <person name="Morien E."/>
            <person name="Nambeesan S."/>
            <person name="Nguyen T."/>
            <person name="Pegot-Espagnet P."/>
            <person name="Pouilly N."/>
            <person name="Raftis F."/>
            <person name="Sallet E."/>
            <person name="Schiex T."/>
            <person name="Thomas J."/>
            <person name="Vandecasteele C."/>
            <person name="Vares D."/>
            <person name="Vear F."/>
            <person name="Vautrin S."/>
            <person name="Crespi M."/>
            <person name="Mangin B."/>
            <person name="Burke J.M."/>
            <person name="Salse J."/>
            <person name="Munos S."/>
            <person name="Vincourt P."/>
            <person name="Rieseberg L.H."/>
            <person name="Langlade N.B."/>
        </authorList>
    </citation>
    <scope>NUCLEOTIDE SEQUENCE</scope>
    <source>
        <tissue evidence="1">Leaves</tissue>
    </source>
</reference>
<dbReference type="InterPro" id="IPR045853">
    <property type="entry name" value="Pep_chain_release_fac_I_sf"/>
</dbReference>
<dbReference type="Gramene" id="mRNA:HanXRQr2_Chr06g0269611">
    <property type="protein sequence ID" value="mRNA:HanXRQr2_Chr06g0269611"/>
    <property type="gene ID" value="HanXRQr2_Chr06g0269611"/>
</dbReference>
<accession>A0A9K3IUV9</accession>
<dbReference type="AlphaFoldDB" id="A0A9K3IUV9"/>
<gene>
    <name evidence="1" type="ORF">HanXRQr2_Chr06g0269611</name>
</gene>
<dbReference type="EMBL" id="MNCJ02000321">
    <property type="protein sequence ID" value="KAF5803295.1"/>
    <property type="molecule type" value="Genomic_DNA"/>
</dbReference>
<comment type="caution">
    <text evidence="1">The sequence shown here is derived from an EMBL/GenBank/DDBJ whole genome shotgun (WGS) entry which is preliminary data.</text>
</comment>
<protein>
    <recommendedName>
        <fullName evidence="3">Peptide chain release factor 2</fullName>
    </recommendedName>
</protein>
<evidence type="ECO:0008006" key="3">
    <source>
        <dbReference type="Google" id="ProtNLM"/>
    </source>
</evidence>